<keyword evidence="4" id="KW-0285">Flavoprotein</keyword>
<dbReference type="SUPFAM" id="SSF51905">
    <property type="entry name" value="FAD/NAD(P)-binding domain"/>
    <property type="match status" value="1"/>
</dbReference>
<evidence type="ECO:0000256" key="5">
    <source>
        <dbReference type="ARBA" id="ARBA00022824"/>
    </source>
</evidence>
<reference evidence="10" key="1">
    <citation type="journal article" date="2010" name="Nature">
        <title>The sequence and de novo assembly of the giant panda genome.</title>
        <authorList>
            <person name="Li R."/>
            <person name="Fan W."/>
            <person name="Tian G."/>
            <person name="Zhu H."/>
            <person name="He L."/>
            <person name="Cai J."/>
            <person name="Huang Q."/>
            <person name="Cai Q."/>
            <person name="Li B."/>
            <person name="Bai Y."/>
            <person name="Zhang Z."/>
            <person name="Zhang Y."/>
            <person name="Wang W."/>
            <person name="Li J."/>
            <person name="Wei F."/>
            <person name="Li H."/>
            <person name="Jian M."/>
            <person name="Li J."/>
            <person name="Zhang Z."/>
            <person name="Nielsen R."/>
            <person name="Li D."/>
            <person name="Gu W."/>
            <person name="Yang Z."/>
            <person name="Xuan Z."/>
            <person name="Ryder O.A."/>
            <person name="Leung F.C."/>
            <person name="Zhou Y."/>
            <person name="Cao J."/>
            <person name="Sun X."/>
            <person name="Fu Y."/>
            <person name="Fang X."/>
            <person name="Guo X."/>
            <person name="Wang B."/>
            <person name="Hou R."/>
            <person name="Shen F."/>
            <person name="Mu B."/>
            <person name="Ni P."/>
            <person name="Lin R."/>
            <person name="Qian W."/>
            <person name="Wang G."/>
            <person name="Yu C."/>
            <person name="Nie W."/>
            <person name="Wang J."/>
            <person name="Wu Z."/>
            <person name="Liang H."/>
            <person name="Min J."/>
            <person name="Wu Q."/>
            <person name="Cheng S."/>
            <person name="Ruan J."/>
            <person name="Wang M."/>
            <person name="Shi Z."/>
            <person name="Wen M."/>
            <person name="Liu B."/>
            <person name="Ren X."/>
            <person name="Zheng H."/>
            <person name="Dong D."/>
            <person name="Cook K."/>
            <person name="Shan G."/>
            <person name="Zhang H."/>
            <person name="Kosiol C."/>
            <person name="Xie X."/>
            <person name="Lu Z."/>
            <person name="Zheng H."/>
            <person name="Li Y."/>
            <person name="Steiner C.C."/>
            <person name="Lam T.T."/>
            <person name="Lin S."/>
            <person name="Zhang Q."/>
            <person name="Li G."/>
            <person name="Tian J."/>
            <person name="Gong T."/>
            <person name="Liu H."/>
            <person name="Zhang D."/>
            <person name="Fang L."/>
            <person name="Ye C."/>
            <person name="Zhang J."/>
            <person name="Hu W."/>
            <person name="Xu A."/>
            <person name="Ren Y."/>
            <person name="Zhang G."/>
            <person name="Bruford M.W."/>
            <person name="Li Q."/>
            <person name="Ma L."/>
            <person name="Guo Y."/>
            <person name="An N."/>
            <person name="Hu Y."/>
            <person name="Zheng Y."/>
            <person name="Shi Y."/>
            <person name="Li Z."/>
            <person name="Liu Q."/>
            <person name="Chen Y."/>
            <person name="Zhao J."/>
            <person name="Qu N."/>
            <person name="Zhao S."/>
            <person name="Tian F."/>
            <person name="Wang X."/>
            <person name="Wang H."/>
            <person name="Xu L."/>
            <person name="Liu X."/>
            <person name="Vinar T."/>
            <person name="Wang Y."/>
            <person name="Lam T.W."/>
            <person name="Yiu S.M."/>
            <person name="Liu S."/>
            <person name="Zhang H."/>
            <person name="Li D."/>
            <person name="Huang Y."/>
            <person name="Wang X."/>
            <person name="Yang G."/>
            <person name="Jiang Z."/>
            <person name="Wang J."/>
            <person name="Qin N."/>
            <person name="Li L."/>
            <person name="Li J."/>
            <person name="Bolund L."/>
            <person name="Kristiansen K."/>
            <person name="Wong G.K."/>
            <person name="Olson M."/>
            <person name="Zhang X."/>
            <person name="Li S."/>
            <person name="Yang H."/>
            <person name="Wang J."/>
            <person name="Wang J."/>
        </authorList>
    </citation>
    <scope>NUCLEOTIDE SEQUENCE [LARGE SCALE GENOMIC DNA]</scope>
</reference>
<dbReference type="InterPro" id="IPR000960">
    <property type="entry name" value="Flavin_mOase"/>
</dbReference>
<feature type="non-terminal residue" evidence="10">
    <location>
        <position position="159"/>
    </location>
</feature>
<evidence type="ECO:0000256" key="9">
    <source>
        <dbReference type="ARBA" id="ARBA00023033"/>
    </source>
</evidence>
<accession>D2GYL0</accession>
<dbReference type="PRINTS" id="PR00370">
    <property type="entry name" value="FMOXYGENASE"/>
</dbReference>
<dbReference type="GO" id="GO:0004499">
    <property type="term" value="F:N,N-dimethylaniline monooxygenase activity"/>
    <property type="evidence" value="ECO:0007669"/>
    <property type="project" value="InterPro"/>
</dbReference>
<dbReference type="AlphaFoldDB" id="D2GYL0"/>
<organism evidence="10">
    <name type="scientific">Ailuropoda melanoleuca</name>
    <name type="common">Giant panda</name>
    <dbReference type="NCBI Taxonomy" id="9646"/>
    <lineage>
        <taxon>Eukaryota</taxon>
        <taxon>Metazoa</taxon>
        <taxon>Chordata</taxon>
        <taxon>Craniata</taxon>
        <taxon>Vertebrata</taxon>
        <taxon>Euteleostomi</taxon>
        <taxon>Mammalia</taxon>
        <taxon>Eutheria</taxon>
        <taxon>Laurasiatheria</taxon>
        <taxon>Carnivora</taxon>
        <taxon>Caniformia</taxon>
        <taxon>Ursidae</taxon>
        <taxon>Ailuropoda</taxon>
    </lineage>
</organism>
<evidence type="ECO:0000256" key="2">
    <source>
        <dbReference type="ARBA" id="ARBA00004586"/>
    </source>
</evidence>
<name>D2GYL0_AILME</name>
<dbReference type="PANTHER" id="PTHR23023">
    <property type="entry name" value="DIMETHYLANILINE MONOOXYGENASE"/>
    <property type="match status" value="1"/>
</dbReference>
<evidence type="ECO:0000256" key="8">
    <source>
        <dbReference type="ARBA" id="ARBA00023002"/>
    </source>
</evidence>
<evidence type="ECO:0000256" key="4">
    <source>
        <dbReference type="ARBA" id="ARBA00022630"/>
    </source>
</evidence>
<keyword evidence="6" id="KW-0274">FAD</keyword>
<keyword evidence="5" id="KW-0256">Endoplasmic reticulum</keyword>
<evidence type="ECO:0000256" key="1">
    <source>
        <dbReference type="ARBA" id="ARBA00001974"/>
    </source>
</evidence>
<proteinExistence type="inferred from homology"/>
<dbReference type="GO" id="GO:0050661">
    <property type="term" value="F:NADP binding"/>
    <property type="evidence" value="ECO:0007669"/>
    <property type="project" value="InterPro"/>
</dbReference>
<dbReference type="EMBL" id="GL192382">
    <property type="protein sequence ID" value="EFB24450.1"/>
    <property type="molecule type" value="Genomic_DNA"/>
</dbReference>
<dbReference type="GO" id="GO:0050660">
    <property type="term" value="F:flavin adenine dinucleotide binding"/>
    <property type="evidence" value="ECO:0007669"/>
    <property type="project" value="InterPro"/>
</dbReference>
<sequence length="159" mass="18269">PSIYESATSNTSKEMTTYSDYPFPDHFPNYLHNSRIMEYLRMYVQHFDLTKHIRFLSKVCSVRKRSDFSCTGQWDVVVEAAGKQESYVFDGIMVCSGMYSDPFLPLQNFPGIKRFKGQYIHSWEYKSPEKFRGKKIIVVSIGNSGADLAVELSHVASQV</sequence>
<keyword evidence="7" id="KW-0521">NADP</keyword>
<comment type="similarity">
    <text evidence="3">Belongs to the FMO family.</text>
</comment>
<dbReference type="InterPro" id="IPR036188">
    <property type="entry name" value="FAD/NAD-bd_sf"/>
</dbReference>
<evidence type="ECO:0000256" key="6">
    <source>
        <dbReference type="ARBA" id="ARBA00022827"/>
    </source>
</evidence>
<dbReference type="Pfam" id="PF00743">
    <property type="entry name" value="FMO-like"/>
    <property type="match status" value="1"/>
</dbReference>
<dbReference type="Gene3D" id="3.50.50.60">
    <property type="entry name" value="FAD/NAD(P)-binding domain"/>
    <property type="match status" value="1"/>
</dbReference>
<keyword evidence="9" id="KW-0503">Monooxygenase</keyword>
<dbReference type="InterPro" id="IPR050346">
    <property type="entry name" value="FMO-like"/>
</dbReference>
<dbReference type="GO" id="GO:0005789">
    <property type="term" value="C:endoplasmic reticulum membrane"/>
    <property type="evidence" value="ECO:0007669"/>
    <property type="project" value="UniProtKB-SubCell"/>
</dbReference>
<gene>
    <name evidence="10" type="ORF">PANDA_002094</name>
</gene>
<feature type="non-terminal residue" evidence="10">
    <location>
        <position position="1"/>
    </location>
</feature>
<evidence type="ECO:0000256" key="7">
    <source>
        <dbReference type="ARBA" id="ARBA00022857"/>
    </source>
</evidence>
<evidence type="ECO:0000313" key="10">
    <source>
        <dbReference type="EMBL" id="EFB24450.1"/>
    </source>
</evidence>
<comment type="subcellular location">
    <subcellularLocation>
        <location evidence="2">Endoplasmic reticulum membrane</location>
    </subcellularLocation>
</comment>
<dbReference type="InterPro" id="IPR020946">
    <property type="entry name" value="Flavin_mOase-like"/>
</dbReference>
<dbReference type="InParanoid" id="D2GYL0"/>
<evidence type="ECO:0000256" key="3">
    <source>
        <dbReference type="ARBA" id="ARBA00009183"/>
    </source>
</evidence>
<dbReference type="HOGENOM" id="CLU_006909_8_2_1"/>
<keyword evidence="8" id="KW-0560">Oxidoreductase</keyword>
<comment type="cofactor">
    <cofactor evidence="1">
        <name>FAD</name>
        <dbReference type="ChEBI" id="CHEBI:57692"/>
    </cofactor>
</comment>
<protein>
    <submittedName>
        <fullName evidence="10">Uncharacterized protein</fullName>
    </submittedName>
</protein>
<dbReference type="FunFam" id="3.50.50.60:FF:000042">
    <property type="entry name" value="Dimethylaniline monooxygenase [N-oxide-forming]"/>
    <property type="match status" value="1"/>
</dbReference>